<keyword evidence="5 13" id="KW-0812">Transmembrane</keyword>
<keyword evidence="9" id="KW-0408">Iron</keyword>
<dbReference type="Proteomes" id="UP000250235">
    <property type="component" value="Unassembled WGS sequence"/>
</dbReference>
<feature type="transmembrane region" description="Helical" evidence="13">
    <location>
        <begin position="152"/>
        <end position="175"/>
    </location>
</feature>
<dbReference type="InterPro" id="IPR043205">
    <property type="entry name" value="CYB561/CYBRD1-like"/>
</dbReference>
<keyword evidence="8 13" id="KW-1133">Transmembrane helix</keyword>
<evidence type="ECO:0000256" key="1">
    <source>
        <dbReference type="ARBA" id="ARBA00001970"/>
    </source>
</evidence>
<dbReference type="EC" id="7.2.1.3" evidence="11"/>
<feature type="transmembrane region" description="Helical" evidence="13">
    <location>
        <begin position="113"/>
        <end position="140"/>
    </location>
</feature>
<evidence type="ECO:0000256" key="3">
    <source>
        <dbReference type="ARBA" id="ARBA00022448"/>
    </source>
</evidence>
<dbReference type="InterPro" id="IPR006593">
    <property type="entry name" value="Cyt_b561/ferric_Rdtase_TM"/>
</dbReference>
<evidence type="ECO:0000313" key="16">
    <source>
        <dbReference type="Proteomes" id="UP000250235"/>
    </source>
</evidence>
<feature type="transmembrane region" description="Helical" evidence="13">
    <location>
        <begin position="195"/>
        <end position="216"/>
    </location>
</feature>
<evidence type="ECO:0000256" key="2">
    <source>
        <dbReference type="ARBA" id="ARBA00004141"/>
    </source>
</evidence>
<keyword evidence="3" id="KW-0813">Transport</keyword>
<comment type="subcellular location">
    <subcellularLocation>
        <location evidence="2">Membrane</location>
        <topology evidence="2">Multi-pass membrane protein</topology>
    </subcellularLocation>
</comment>
<evidence type="ECO:0000256" key="10">
    <source>
        <dbReference type="ARBA" id="ARBA00023136"/>
    </source>
</evidence>
<feature type="domain" description="Cytochrome b561" evidence="14">
    <location>
        <begin position="13"/>
        <end position="216"/>
    </location>
</feature>
<dbReference type="EMBL" id="KQ996030">
    <property type="protein sequence ID" value="KZV45595.1"/>
    <property type="molecule type" value="Genomic_DNA"/>
</dbReference>
<dbReference type="GO" id="GO:0046872">
    <property type="term" value="F:metal ion binding"/>
    <property type="evidence" value="ECO:0007669"/>
    <property type="project" value="UniProtKB-KW"/>
</dbReference>
<dbReference type="GO" id="GO:0016020">
    <property type="term" value="C:membrane"/>
    <property type="evidence" value="ECO:0007669"/>
    <property type="project" value="UniProtKB-SubCell"/>
</dbReference>
<organism evidence="15 16">
    <name type="scientific">Dorcoceras hygrometricum</name>
    <dbReference type="NCBI Taxonomy" id="472368"/>
    <lineage>
        <taxon>Eukaryota</taxon>
        <taxon>Viridiplantae</taxon>
        <taxon>Streptophyta</taxon>
        <taxon>Embryophyta</taxon>
        <taxon>Tracheophyta</taxon>
        <taxon>Spermatophyta</taxon>
        <taxon>Magnoliopsida</taxon>
        <taxon>eudicotyledons</taxon>
        <taxon>Gunneridae</taxon>
        <taxon>Pentapetalae</taxon>
        <taxon>asterids</taxon>
        <taxon>lamiids</taxon>
        <taxon>Lamiales</taxon>
        <taxon>Gesneriaceae</taxon>
        <taxon>Didymocarpoideae</taxon>
        <taxon>Trichosporeae</taxon>
        <taxon>Loxocarpinae</taxon>
        <taxon>Dorcoceras</taxon>
    </lineage>
</organism>
<evidence type="ECO:0000256" key="6">
    <source>
        <dbReference type="ARBA" id="ARBA00022723"/>
    </source>
</evidence>
<keyword evidence="4" id="KW-0349">Heme</keyword>
<keyword evidence="7" id="KW-0249">Electron transport</keyword>
<accession>A0A2Z7CFW3</accession>
<evidence type="ECO:0000313" key="15">
    <source>
        <dbReference type="EMBL" id="KZV45595.1"/>
    </source>
</evidence>
<protein>
    <recommendedName>
        <fullName evidence="11">ascorbate ferrireductase (transmembrane)</fullName>
        <ecNumber evidence="11">7.2.1.3</ecNumber>
    </recommendedName>
</protein>
<evidence type="ECO:0000256" key="13">
    <source>
        <dbReference type="SAM" id="Phobius"/>
    </source>
</evidence>
<dbReference type="Pfam" id="PF03188">
    <property type="entry name" value="Cytochrom_B561"/>
    <property type="match status" value="1"/>
</dbReference>
<feature type="transmembrane region" description="Helical" evidence="13">
    <location>
        <begin position="80"/>
        <end position="101"/>
    </location>
</feature>
<evidence type="ECO:0000256" key="7">
    <source>
        <dbReference type="ARBA" id="ARBA00022982"/>
    </source>
</evidence>
<dbReference type="PANTHER" id="PTHR10106:SF0">
    <property type="entry name" value="LD36721P"/>
    <property type="match status" value="1"/>
</dbReference>
<dbReference type="AlphaFoldDB" id="A0A2Z7CFW3"/>
<proteinExistence type="predicted"/>
<evidence type="ECO:0000256" key="4">
    <source>
        <dbReference type="ARBA" id="ARBA00022617"/>
    </source>
</evidence>
<keyword evidence="10 13" id="KW-0472">Membrane</keyword>
<dbReference type="SMART" id="SM00665">
    <property type="entry name" value="B561"/>
    <property type="match status" value="1"/>
</dbReference>
<dbReference type="Gene3D" id="1.20.120.1770">
    <property type="match status" value="1"/>
</dbReference>
<evidence type="ECO:0000256" key="9">
    <source>
        <dbReference type="ARBA" id="ARBA00023004"/>
    </source>
</evidence>
<comment type="cofactor">
    <cofactor evidence="1">
        <name>heme b</name>
        <dbReference type="ChEBI" id="CHEBI:60344"/>
    </cofactor>
</comment>
<evidence type="ECO:0000259" key="14">
    <source>
        <dbReference type="PROSITE" id="PS50939"/>
    </source>
</evidence>
<evidence type="ECO:0000256" key="5">
    <source>
        <dbReference type="ARBA" id="ARBA00022692"/>
    </source>
</evidence>
<keyword evidence="6" id="KW-0479">Metal-binding</keyword>
<sequence length="227" mass="24971">MAVPIVRFSIFPLVRTIGTAVIALLLIWTVHYRGGLALSPEKDLISNVHPLSTVTGLILLNGEALLAYKTVSGTKSFRKLVHLSLQFLAFCCGIVGLWAAWKFNTDRGIDNFYSLHSWMGLACLFLFGVQWAAGFVTYWYPGGSRNNRATLLPWHVFFGIYIYGLAVATCATGLLERATHLQTSKTITRYSTEALLVNTLGMLIIVLAGFVILGVISPVHKIRAPVD</sequence>
<evidence type="ECO:0000256" key="8">
    <source>
        <dbReference type="ARBA" id="ARBA00022989"/>
    </source>
</evidence>
<feature type="transmembrane region" description="Helical" evidence="13">
    <location>
        <begin position="12"/>
        <end position="31"/>
    </location>
</feature>
<dbReference type="FunFam" id="1.20.120.1770:FF:000001">
    <property type="entry name" value="Cytochrome b reductase 1"/>
    <property type="match status" value="1"/>
</dbReference>
<feature type="transmembrane region" description="Helical" evidence="13">
    <location>
        <begin position="51"/>
        <end position="68"/>
    </location>
</feature>
<dbReference type="OrthoDB" id="907479at2759"/>
<dbReference type="CDD" id="cd08766">
    <property type="entry name" value="Cyt_b561_ACYB-1_like"/>
    <property type="match status" value="1"/>
</dbReference>
<dbReference type="PANTHER" id="PTHR10106">
    <property type="entry name" value="CYTOCHROME B561-RELATED"/>
    <property type="match status" value="1"/>
</dbReference>
<comment type="catalytic activity">
    <reaction evidence="12">
        <text>Fe(3+)(out) + L-ascorbate(in) = monodehydro-L-ascorbate radical(in) + Fe(2+)(out) + H(+)</text>
        <dbReference type="Rhea" id="RHEA:30403"/>
        <dbReference type="ChEBI" id="CHEBI:15378"/>
        <dbReference type="ChEBI" id="CHEBI:29033"/>
        <dbReference type="ChEBI" id="CHEBI:29034"/>
        <dbReference type="ChEBI" id="CHEBI:38290"/>
        <dbReference type="ChEBI" id="CHEBI:59513"/>
        <dbReference type="EC" id="7.2.1.3"/>
    </reaction>
</comment>
<dbReference type="PROSITE" id="PS50939">
    <property type="entry name" value="CYTOCHROME_B561"/>
    <property type="match status" value="1"/>
</dbReference>
<dbReference type="GO" id="GO:0140571">
    <property type="term" value="F:transmembrane ascorbate ferrireductase activity"/>
    <property type="evidence" value="ECO:0007669"/>
    <property type="project" value="UniProtKB-EC"/>
</dbReference>
<reference evidence="15 16" key="1">
    <citation type="journal article" date="2015" name="Proc. Natl. Acad. Sci. U.S.A.">
        <title>The resurrection genome of Boea hygrometrica: A blueprint for survival of dehydration.</title>
        <authorList>
            <person name="Xiao L."/>
            <person name="Yang G."/>
            <person name="Zhang L."/>
            <person name="Yang X."/>
            <person name="Zhao S."/>
            <person name="Ji Z."/>
            <person name="Zhou Q."/>
            <person name="Hu M."/>
            <person name="Wang Y."/>
            <person name="Chen M."/>
            <person name="Xu Y."/>
            <person name="Jin H."/>
            <person name="Xiao X."/>
            <person name="Hu G."/>
            <person name="Bao F."/>
            <person name="Hu Y."/>
            <person name="Wan P."/>
            <person name="Li L."/>
            <person name="Deng X."/>
            <person name="Kuang T."/>
            <person name="Xiang C."/>
            <person name="Zhu J.K."/>
            <person name="Oliver M.J."/>
            <person name="He Y."/>
        </authorList>
    </citation>
    <scope>NUCLEOTIDE SEQUENCE [LARGE SCALE GENOMIC DNA]</scope>
    <source>
        <strain evidence="16">cv. XS01</strain>
    </source>
</reference>
<evidence type="ECO:0000256" key="12">
    <source>
        <dbReference type="ARBA" id="ARBA00051575"/>
    </source>
</evidence>
<gene>
    <name evidence="15" type="ORF">F511_02255</name>
</gene>
<evidence type="ECO:0000256" key="11">
    <source>
        <dbReference type="ARBA" id="ARBA00024225"/>
    </source>
</evidence>
<keyword evidence="16" id="KW-1185">Reference proteome</keyword>
<name>A0A2Z7CFW3_9LAMI</name>